<dbReference type="AlphaFoldDB" id="A0A6S7K1E1"/>
<feature type="compositionally biased region" description="Basic and acidic residues" evidence="1">
    <location>
        <begin position="46"/>
        <end position="61"/>
    </location>
</feature>
<dbReference type="EMBL" id="CACRXK020021109">
    <property type="protein sequence ID" value="CAB4035500.1"/>
    <property type="molecule type" value="Genomic_DNA"/>
</dbReference>
<feature type="compositionally biased region" description="Acidic residues" evidence="1">
    <location>
        <begin position="129"/>
        <end position="140"/>
    </location>
</feature>
<gene>
    <name evidence="2" type="ORF">PACLA_8A089641</name>
</gene>
<organism evidence="2 3">
    <name type="scientific">Paramuricea clavata</name>
    <name type="common">Red gorgonian</name>
    <name type="synonym">Violescent sea-whip</name>
    <dbReference type="NCBI Taxonomy" id="317549"/>
    <lineage>
        <taxon>Eukaryota</taxon>
        <taxon>Metazoa</taxon>
        <taxon>Cnidaria</taxon>
        <taxon>Anthozoa</taxon>
        <taxon>Octocorallia</taxon>
        <taxon>Malacalcyonacea</taxon>
        <taxon>Plexauridae</taxon>
        <taxon>Paramuricea</taxon>
    </lineage>
</organism>
<sequence>MATLLDYFKKIPSKKPTKSSPVAADTAEGVKSTSPQEKAKVLALNSEKENKKLSAKVDKNSHVPNGGLARKGLDSDSPKQDLNRKRDISDEDSDDDAVTGRKFNSKRPKRKATSSSIKPVRKKQKSVLESDDDDQDMESGDEYKPPGDASSEELCSSGVEEIESEGEASEEESPTIAKKRKRGKSTTANKTSKPPTTPSHNSSLSSPRTPSSVLSPSLTNKLANSVGKAASMLSRFQAASSPATEKCNMDDVIVYTHEKLEWLTEQKI</sequence>
<accession>A0A6S7K1E1</accession>
<feature type="region of interest" description="Disordered" evidence="1">
    <location>
        <begin position="1"/>
        <end position="219"/>
    </location>
</feature>
<protein>
    <submittedName>
        <fullName evidence="2">Uncharacterized protein</fullName>
    </submittedName>
</protein>
<dbReference type="Proteomes" id="UP001152795">
    <property type="component" value="Unassembled WGS sequence"/>
</dbReference>
<evidence type="ECO:0000256" key="1">
    <source>
        <dbReference type="SAM" id="MobiDB-lite"/>
    </source>
</evidence>
<feature type="non-terminal residue" evidence="2">
    <location>
        <position position="268"/>
    </location>
</feature>
<comment type="caution">
    <text evidence="2">The sequence shown here is derived from an EMBL/GenBank/DDBJ whole genome shotgun (WGS) entry which is preliminary data.</text>
</comment>
<feature type="compositionally biased region" description="Low complexity" evidence="1">
    <location>
        <begin position="198"/>
        <end position="219"/>
    </location>
</feature>
<name>A0A6S7K1E1_PARCT</name>
<evidence type="ECO:0000313" key="3">
    <source>
        <dbReference type="Proteomes" id="UP001152795"/>
    </source>
</evidence>
<feature type="compositionally biased region" description="Acidic residues" evidence="1">
    <location>
        <begin position="160"/>
        <end position="173"/>
    </location>
</feature>
<feature type="compositionally biased region" description="Basic and acidic residues" evidence="1">
    <location>
        <begin position="71"/>
        <end position="88"/>
    </location>
</feature>
<proteinExistence type="predicted"/>
<feature type="compositionally biased region" description="Basic residues" evidence="1">
    <location>
        <begin position="103"/>
        <end position="112"/>
    </location>
</feature>
<evidence type="ECO:0000313" key="2">
    <source>
        <dbReference type="EMBL" id="CAB4035500.1"/>
    </source>
</evidence>
<reference evidence="2" key="1">
    <citation type="submission" date="2020-04" db="EMBL/GenBank/DDBJ databases">
        <authorList>
            <person name="Alioto T."/>
            <person name="Alioto T."/>
            <person name="Gomez Garrido J."/>
        </authorList>
    </citation>
    <scope>NUCLEOTIDE SEQUENCE</scope>
    <source>
        <strain evidence="2">A484AB</strain>
    </source>
</reference>
<keyword evidence="3" id="KW-1185">Reference proteome</keyword>